<evidence type="ECO:0000313" key="4">
    <source>
        <dbReference type="Proteomes" id="UP000019027"/>
    </source>
</evidence>
<dbReference type="InterPro" id="IPR008927">
    <property type="entry name" value="6-PGluconate_DH-like_C_sf"/>
</dbReference>
<dbReference type="OrthoDB" id="24743at2157"/>
<dbReference type="Gene3D" id="3.40.50.720">
    <property type="entry name" value="NAD(P)-binding Rossmann-like Domain"/>
    <property type="match status" value="1"/>
</dbReference>
<evidence type="ECO:0000313" key="3">
    <source>
        <dbReference type="EMBL" id="AHF79886.1"/>
    </source>
</evidence>
<sequence length="261" mass="30304">MRIGIIGYGKMGKLFAREFSTRHEVGIYSNHAEKSEFKLFSSIEELFKWADLIVIAKSLEETPKVLEELAKLSEKIEGKVIFDISTFKRDVIEIYKRFPESVKVCSVHPMFGAGAKSFEGRRFIVIPVEGREEDINPVINLFKEFKAEVFVADAKTHDEMMKIVIGLPYFIGISFLSFLSEFEGVENFGGTSFEYLTTYAKAVLNDSPEFIDEVLEFSKDKIKEFLRFVEKGEFNVQELREKFEHEIEESYKRFYIVLNKE</sequence>
<evidence type="ECO:0000259" key="2">
    <source>
        <dbReference type="PROSITE" id="PS51176"/>
    </source>
</evidence>
<dbReference type="SUPFAM" id="SSF48179">
    <property type="entry name" value="6-phosphogluconate dehydrogenase C-terminal domain-like"/>
    <property type="match status" value="1"/>
</dbReference>
<dbReference type="PANTHER" id="PTHR21363">
    <property type="entry name" value="PREPHENATE DEHYDROGENASE"/>
    <property type="match status" value="1"/>
</dbReference>
<dbReference type="GO" id="GO:0008977">
    <property type="term" value="F:prephenate dehydrogenase (NAD+) activity"/>
    <property type="evidence" value="ECO:0007669"/>
    <property type="project" value="InterPro"/>
</dbReference>
<reference evidence="3 4" key="1">
    <citation type="journal article" date="2014" name="Int. J. Syst. Evol. Microbiol.">
        <title>Thermococcus paralvinellae sp. nov. and Thermococcus cleftensis sp. nov. of hyperthermophilic heterotrophs from deep-sea hydrothermal vents.</title>
        <authorList>
            <person name="Hensley S.A."/>
            <person name="Jung J.H."/>
            <person name="Park C.S."/>
            <person name="Holden J.F."/>
        </authorList>
    </citation>
    <scope>NUCLEOTIDE SEQUENCE [LARGE SCALE GENOMIC DNA]</scope>
    <source>
        <strain evidence="3 4">ES1</strain>
    </source>
</reference>
<dbReference type="AlphaFoldDB" id="W0I1G9"/>
<dbReference type="GO" id="GO:0070403">
    <property type="term" value="F:NAD+ binding"/>
    <property type="evidence" value="ECO:0007669"/>
    <property type="project" value="InterPro"/>
</dbReference>
<dbReference type="GO" id="GO:0004665">
    <property type="term" value="F:prephenate dehydrogenase (NADP+) activity"/>
    <property type="evidence" value="ECO:0007669"/>
    <property type="project" value="InterPro"/>
</dbReference>
<dbReference type="SUPFAM" id="SSF51735">
    <property type="entry name" value="NAD(P)-binding Rossmann-fold domains"/>
    <property type="match status" value="1"/>
</dbReference>
<dbReference type="Pfam" id="PF02153">
    <property type="entry name" value="PDH_N"/>
    <property type="match status" value="1"/>
</dbReference>
<organism evidence="3 4">
    <name type="scientific">Thermococcus paralvinellae</name>
    <dbReference type="NCBI Taxonomy" id="582419"/>
    <lineage>
        <taxon>Archaea</taxon>
        <taxon>Methanobacteriati</taxon>
        <taxon>Methanobacteriota</taxon>
        <taxon>Thermococci</taxon>
        <taxon>Thermococcales</taxon>
        <taxon>Thermococcaceae</taxon>
        <taxon>Thermococcus</taxon>
    </lineage>
</organism>
<dbReference type="RefSeq" id="WP_042679925.1">
    <property type="nucleotide sequence ID" value="NZ_CP006965.1"/>
</dbReference>
<dbReference type="KEGG" id="ths:TES1_0492"/>
<dbReference type="InterPro" id="IPR003099">
    <property type="entry name" value="Prephen_DH"/>
</dbReference>
<dbReference type="EMBL" id="CP006965">
    <property type="protein sequence ID" value="AHF79886.1"/>
    <property type="molecule type" value="Genomic_DNA"/>
</dbReference>
<dbReference type="InterPro" id="IPR046826">
    <property type="entry name" value="PDH_N"/>
</dbReference>
<keyword evidence="4" id="KW-1185">Reference proteome</keyword>
<name>W0I1G9_9EURY</name>
<dbReference type="GeneID" id="24907691"/>
<accession>W0I1G9</accession>
<protein>
    <submittedName>
        <fullName evidence="3">Prephenate dehydrogenase</fullName>
    </submittedName>
</protein>
<dbReference type="GO" id="GO:0006571">
    <property type="term" value="P:tyrosine biosynthetic process"/>
    <property type="evidence" value="ECO:0007669"/>
    <property type="project" value="InterPro"/>
</dbReference>
<proteinExistence type="predicted"/>
<dbReference type="InterPro" id="IPR036291">
    <property type="entry name" value="NAD(P)-bd_dom_sf"/>
</dbReference>
<feature type="domain" description="Prephenate/arogenate dehydrogenase" evidence="2">
    <location>
        <begin position="1"/>
        <end position="261"/>
    </location>
</feature>
<dbReference type="PANTHER" id="PTHR21363:SF0">
    <property type="entry name" value="PREPHENATE DEHYDROGENASE [NADP(+)]"/>
    <property type="match status" value="1"/>
</dbReference>
<dbReference type="Proteomes" id="UP000019027">
    <property type="component" value="Chromosome"/>
</dbReference>
<gene>
    <name evidence="3" type="ORF">TES1_0492</name>
</gene>
<dbReference type="HOGENOM" id="CLU_1084248_0_0_2"/>
<dbReference type="PROSITE" id="PS51176">
    <property type="entry name" value="PDH_ADH"/>
    <property type="match status" value="1"/>
</dbReference>
<dbReference type="STRING" id="582419.TES1_0492"/>
<keyword evidence="1" id="KW-0560">Oxidoreductase</keyword>
<dbReference type="InterPro" id="IPR050812">
    <property type="entry name" value="Preph/Arog_dehydrog"/>
</dbReference>
<evidence type="ECO:0000256" key="1">
    <source>
        <dbReference type="ARBA" id="ARBA00023002"/>
    </source>
</evidence>